<dbReference type="OrthoDB" id="510867at2"/>
<dbReference type="KEGG" id="hor:Hore_13470"/>
<reference evidence="1 2" key="1">
    <citation type="journal article" date="2009" name="PLoS ONE">
        <title>Genome analysis of the anaerobic thermohalophilic bacterium Halothermothrix orenii.</title>
        <authorList>
            <person name="Mavromatis K."/>
            <person name="Ivanova N."/>
            <person name="Anderson I."/>
            <person name="Lykidis A."/>
            <person name="Hooper S.D."/>
            <person name="Sun H."/>
            <person name="Kunin V."/>
            <person name="Lapidus A."/>
            <person name="Hugenholtz P."/>
            <person name="Patel B."/>
            <person name="Kyrpides N.C."/>
        </authorList>
    </citation>
    <scope>NUCLEOTIDE SEQUENCE [LARGE SCALE GENOMIC DNA]</scope>
    <source>
        <strain evidence="2">H 168 / OCM 544 / DSM 9562</strain>
    </source>
</reference>
<proteinExistence type="predicted"/>
<dbReference type="Proteomes" id="UP000000719">
    <property type="component" value="Chromosome"/>
</dbReference>
<accession>B8CXS8</accession>
<evidence type="ECO:0000313" key="2">
    <source>
        <dbReference type="Proteomes" id="UP000000719"/>
    </source>
</evidence>
<dbReference type="EMBL" id="CP001098">
    <property type="protein sequence ID" value="ACL70097.1"/>
    <property type="molecule type" value="Genomic_DNA"/>
</dbReference>
<name>B8CXS8_HALOH</name>
<evidence type="ECO:0000313" key="1">
    <source>
        <dbReference type="EMBL" id="ACL70097.1"/>
    </source>
</evidence>
<dbReference type="eggNOG" id="ENOG50318CA">
    <property type="taxonomic scope" value="Bacteria"/>
</dbReference>
<dbReference type="AlphaFoldDB" id="B8CXS8"/>
<keyword evidence="2" id="KW-1185">Reference proteome</keyword>
<dbReference type="HOGENOM" id="CLU_114898_0_0_9"/>
<dbReference type="STRING" id="373903.Hore_13470"/>
<protein>
    <submittedName>
        <fullName evidence="1">Uncharacterized protein</fullName>
    </submittedName>
</protein>
<dbReference type="RefSeq" id="WP_012636281.1">
    <property type="nucleotide sequence ID" value="NC_011899.1"/>
</dbReference>
<gene>
    <name evidence="1" type="ordered locus">Hore_13470</name>
</gene>
<organism evidence="1 2">
    <name type="scientific">Halothermothrix orenii (strain H 168 / OCM 544 / DSM 9562)</name>
    <dbReference type="NCBI Taxonomy" id="373903"/>
    <lineage>
        <taxon>Bacteria</taxon>
        <taxon>Bacillati</taxon>
        <taxon>Bacillota</taxon>
        <taxon>Clostridia</taxon>
        <taxon>Halanaerobiales</taxon>
        <taxon>Halothermotrichaceae</taxon>
        <taxon>Halothermothrix</taxon>
    </lineage>
</organism>
<sequence>MIKFLTHYYRTGTTPFKSLSELPEKEAIKKMEKLYVDNAIWGRFKDPAIYLRERKKTESWLREQFISKGGHPKEDYPIYMVLGECKKIEENMKKYKLSKIQIPLSDFKEEDVSFTFIDSMFSYQLGCDKSPEYYQPEYHGKVFTLSEIYSIIEERELLEKDWWGNLPDDFIPYIEAQVWNHEILKGKGLLK</sequence>